<gene>
    <name evidence="2" type="ORF">SSPSH_001703</name>
</gene>
<name>U2FTM3_9GAMM</name>
<reference evidence="2 3" key="2">
    <citation type="journal article" date="2013" name="PLoS ONE">
        <title>INDIGO - INtegrated Data Warehouse of MIcrobial GenOmes with Examples from the Red Sea Extremophiles.</title>
        <authorList>
            <person name="Alam I."/>
            <person name="Antunes A."/>
            <person name="Kamau A.A."/>
            <person name="Ba Alawi W."/>
            <person name="Kalkatawi M."/>
            <person name="Stingl U."/>
            <person name="Bajic V.B."/>
        </authorList>
    </citation>
    <scope>NUCLEOTIDE SEQUENCE [LARGE SCALE GENOMIC DNA]</scope>
    <source>
        <strain evidence="2 3">E1L3A</strain>
    </source>
</reference>
<dbReference type="Proteomes" id="UP000006242">
    <property type="component" value="Unassembled WGS sequence"/>
</dbReference>
<accession>U2FTM3</accession>
<keyword evidence="3" id="KW-1185">Reference proteome</keyword>
<dbReference type="AlphaFoldDB" id="U2FTM3"/>
<dbReference type="Gene3D" id="3.30.1540.10">
    <property type="entry name" value="formyl-coa transferase, domain 3"/>
    <property type="match status" value="1"/>
</dbReference>
<dbReference type="RefSeq" id="WP_021031580.1">
    <property type="nucleotide sequence ID" value="NZ_AFNV02000010.1"/>
</dbReference>
<dbReference type="Pfam" id="PF02515">
    <property type="entry name" value="CoA_transf_3"/>
    <property type="match status" value="1"/>
</dbReference>
<comment type="caution">
    <text evidence="2">The sequence shown here is derived from an EMBL/GenBank/DDBJ whole genome shotgun (WGS) entry which is preliminary data.</text>
</comment>
<protein>
    <submittedName>
        <fullName evidence="2">Glutaconate CoA-transferase subunit B protein</fullName>
        <ecNumber evidence="2">2.8.3.12</ecNumber>
    </submittedName>
</protein>
<dbReference type="eggNOG" id="COG1804">
    <property type="taxonomic scope" value="Bacteria"/>
</dbReference>
<dbReference type="InterPro" id="IPR003673">
    <property type="entry name" value="CoA-Trfase_fam_III"/>
</dbReference>
<evidence type="ECO:0000313" key="3">
    <source>
        <dbReference type="Proteomes" id="UP000006242"/>
    </source>
</evidence>
<dbReference type="InterPro" id="IPR050483">
    <property type="entry name" value="CoA-transferase_III_domain"/>
</dbReference>
<dbReference type="GO" id="GO:0018730">
    <property type="term" value="F:glutaconate CoA-transferase activity"/>
    <property type="evidence" value="ECO:0007669"/>
    <property type="project" value="UniProtKB-EC"/>
</dbReference>
<keyword evidence="1 2" id="KW-0808">Transferase</keyword>
<sequence>MKQPLSGYRVIDTTAMVSGPLATMQLADQGAEVLKIERPDVGDYTRLASNQRHGFSASYLNNNRNKRSVALNLKEKAGRDALLRLCADADVFVQNFRPGVAERMGIGEDDIRAVAPDIVYCSISGFGDAGPYASYPVYDPLVQALSSLASIQGGADEARPRLVRTIVPDKLTGYIAAQAITAALLARANGAPGQHVRVSMLDAVIDFLWHSDMNSQTFVGDEFDQARAASFIDLIYETTTGYISVAVQTDKEWQALIAALDTPEWNDDPRFDTPASRQDNIDARLQLTQEKLAENSAEHWLERLSTHGVPCAPVLTRTDLLSHDQIAANAILIETDHQEAGRLRQARPAARFSQMPAADYRGAPALGADTHAVLAANGFSESDIDALVAAGAIGPTHESS</sequence>
<dbReference type="PANTHER" id="PTHR48207">
    <property type="entry name" value="SUCCINATE--HYDROXYMETHYLGLUTARATE COA-TRANSFERASE"/>
    <property type="match status" value="1"/>
</dbReference>
<proteinExistence type="predicted"/>
<dbReference type="Gene3D" id="3.40.50.10540">
    <property type="entry name" value="Crotonobetainyl-coa:carnitine coa-transferase, domain 1"/>
    <property type="match status" value="1"/>
</dbReference>
<dbReference type="InterPro" id="IPR023606">
    <property type="entry name" value="CoA-Trfase_III_dom_1_sf"/>
</dbReference>
<dbReference type="EMBL" id="AFNV02000010">
    <property type="protein sequence ID" value="ERJ19329.1"/>
    <property type="molecule type" value="Genomic_DNA"/>
</dbReference>
<dbReference type="InterPro" id="IPR044855">
    <property type="entry name" value="CoA-Trfase_III_dom3_sf"/>
</dbReference>
<evidence type="ECO:0000313" key="2">
    <source>
        <dbReference type="EMBL" id="ERJ19329.1"/>
    </source>
</evidence>
<evidence type="ECO:0000256" key="1">
    <source>
        <dbReference type="ARBA" id="ARBA00022679"/>
    </source>
</evidence>
<dbReference type="OrthoDB" id="9058532at2"/>
<reference evidence="2 3" key="1">
    <citation type="journal article" date="2011" name="J. Bacteriol.">
        <title>Genome sequence of Salinisphaera shabanensis, a gammaproteobacterium from the harsh, variable environment of the brine-seawater interface of the Shaban Deep in the Red Sea.</title>
        <authorList>
            <person name="Antunes A."/>
            <person name="Alam I."/>
            <person name="Bajic V.B."/>
            <person name="Stingl U."/>
        </authorList>
    </citation>
    <scope>NUCLEOTIDE SEQUENCE [LARGE SCALE GENOMIC DNA]</scope>
    <source>
        <strain evidence="2 3">E1L3A</strain>
    </source>
</reference>
<dbReference type="STRING" id="1033802.SSPSH_001703"/>
<dbReference type="PANTHER" id="PTHR48207:SF4">
    <property type="entry name" value="BLL6097 PROTEIN"/>
    <property type="match status" value="1"/>
</dbReference>
<dbReference type="SUPFAM" id="SSF89796">
    <property type="entry name" value="CoA-transferase family III (CaiB/BaiF)"/>
    <property type="match status" value="1"/>
</dbReference>
<dbReference type="EC" id="2.8.3.12" evidence="2"/>
<organism evidence="2 3">
    <name type="scientific">Salinisphaera shabanensis E1L3A</name>
    <dbReference type="NCBI Taxonomy" id="1033802"/>
    <lineage>
        <taxon>Bacteria</taxon>
        <taxon>Pseudomonadati</taxon>
        <taxon>Pseudomonadota</taxon>
        <taxon>Gammaproteobacteria</taxon>
        <taxon>Salinisphaerales</taxon>
        <taxon>Salinisphaeraceae</taxon>
        <taxon>Salinisphaera</taxon>
    </lineage>
</organism>